<keyword evidence="3" id="KW-1185">Reference proteome</keyword>
<accession>A0ABY8TY49</accession>
<protein>
    <submittedName>
        <fullName evidence="2">Uncharacterized protein</fullName>
    </submittedName>
</protein>
<feature type="region of interest" description="Disordered" evidence="1">
    <location>
        <begin position="46"/>
        <end position="109"/>
    </location>
</feature>
<evidence type="ECO:0000313" key="2">
    <source>
        <dbReference type="EMBL" id="WIA13804.1"/>
    </source>
</evidence>
<evidence type="ECO:0000256" key="1">
    <source>
        <dbReference type="SAM" id="MobiDB-lite"/>
    </source>
</evidence>
<feature type="region of interest" description="Disordered" evidence="1">
    <location>
        <begin position="1"/>
        <end position="30"/>
    </location>
</feature>
<dbReference type="EMBL" id="CP126211">
    <property type="protein sequence ID" value="WIA13804.1"/>
    <property type="molecule type" value="Genomic_DNA"/>
</dbReference>
<name>A0ABY8TY49_TETOB</name>
<evidence type="ECO:0000313" key="3">
    <source>
        <dbReference type="Proteomes" id="UP001244341"/>
    </source>
</evidence>
<dbReference type="Proteomes" id="UP001244341">
    <property type="component" value="Chromosome 4b"/>
</dbReference>
<reference evidence="2 3" key="1">
    <citation type="submission" date="2023-05" db="EMBL/GenBank/DDBJ databases">
        <title>A 100% complete, gapless, phased diploid assembly of the Scenedesmus obliquus UTEX 3031 genome.</title>
        <authorList>
            <person name="Biondi T.C."/>
            <person name="Hanschen E.R."/>
            <person name="Kwon T."/>
            <person name="Eng W."/>
            <person name="Kruse C.P.S."/>
            <person name="Koehler S.I."/>
            <person name="Kunde Y."/>
            <person name="Gleasner C.D."/>
            <person name="You Mak K.T."/>
            <person name="Polle J."/>
            <person name="Hovde B.T."/>
            <person name="Starkenburg S.R."/>
        </authorList>
    </citation>
    <scope>NUCLEOTIDE SEQUENCE [LARGE SCALE GENOMIC DNA]</scope>
    <source>
        <strain evidence="2 3">DOE0152z</strain>
    </source>
</reference>
<proteinExistence type="predicted"/>
<feature type="compositionally biased region" description="Low complexity" evidence="1">
    <location>
        <begin position="50"/>
        <end position="60"/>
    </location>
</feature>
<gene>
    <name evidence="2" type="ORF">OEZ85_007351</name>
</gene>
<organism evidence="2 3">
    <name type="scientific">Tetradesmus obliquus</name>
    <name type="common">Green alga</name>
    <name type="synonym">Acutodesmus obliquus</name>
    <dbReference type="NCBI Taxonomy" id="3088"/>
    <lineage>
        <taxon>Eukaryota</taxon>
        <taxon>Viridiplantae</taxon>
        <taxon>Chlorophyta</taxon>
        <taxon>core chlorophytes</taxon>
        <taxon>Chlorophyceae</taxon>
        <taxon>CS clade</taxon>
        <taxon>Sphaeropleales</taxon>
        <taxon>Scenedesmaceae</taxon>
        <taxon>Tetradesmus</taxon>
    </lineage>
</organism>
<sequence>MGIFRRTPRRGPAVQDSLTGQAAAGHPAKDVAAGQVSFADVVADRGSLKAQQQANAAAGPPAGPEENGEPASAGDDSLAGSLLPHSGKDQQKQQQPSAGEAVKGPGSDEKGIFIDEEELLSRSTFPIPPEQLISMAKEVIKAGVHKCGKLAADFKFSAPFIGPLGKQDFANTMQQLNLDEPFPDLAPRVYHVRVDPLNPNRVWFTTRPIGTNSGYMTGKLPYPVRPTNKVVELPPQTSSLSFNEQGEVTDFTMGYVMDRRLGSTGGLGGAFGLLYAIGCPFPYPEGHPWQSSWQQTLFNTGNPVLQASMFMLDRVASFFLPNWLYTAHARNMP</sequence>